<gene>
    <name evidence="2" type="ORF">C0601_10855</name>
</gene>
<dbReference type="InterPro" id="IPR042213">
    <property type="entry name" value="NBD_C_sf"/>
</dbReference>
<evidence type="ECO:0000259" key="1">
    <source>
        <dbReference type="Pfam" id="PF07005"/>
    </source>
</evidence>
<dbReference type="Gene3D" id="3.40.980.20">
    <property type="entry name" value="Four-carbon acid sugar kinase, nucleotide binding domain"/>
    <property type="match status" value="1"/>
</dbReference>
<organism evidence="2 3">
    <name type="scientific">Muiribacterium halophilum</name>
    <dbReference type="NCBI Taxonomy" id="2053465"/>
    <lineage>
        <taxon>Bacteria</taxon>
        <taxon>Candidatus Muiribacteriota</taxon>
        <taxon>Candidatus Muiribacteriia</taxon>
        <taxon>Candidatus Muiribacteriales</taxon>
        <taxon>Candidatus Muiribacteriaceae</taxon>
        <taxon>Candidatus Muiribacterium</taxon>
    </lineage>
</organism>
<accession>A0A2N5ZBR3</accession>
<comment type="caution">
    <text evidence="2">The sequence shown here is derived from an EMBL/GenBank/DDBJ whole genome shotgun (WGS) entry which is preliminary data.</text>
</comment>
<dbReference type="Gene3D" id="3.40.50.10840">
    <property type="entry name" value="Putative sugar-binding, N-terminal domain"/>
    <property type="match status" value="1"/>
</dbReference>
<dbReference type="EMBL" id="PKTG01000122">
    <property type="protein sequence ID" value="PLX16115.1"/>
    <property type="molecule type" value="Genomic_DNA"/>
</dbReference>
<evidence type="ECO:0000313" key="2">
    <source>
        <dbReference type="EMBL" id="PLX16115.1"/>
    </source>
</evidence>
<evidence type="ECO:0000313" key="3">
    <source>
        <dbReference type="Proteomes" id="UP000234857"/>
    </source>
</evidence>
<sequence>MLNLEKVVFISDDLTGAGDLATMLSNRSEDIFIYSTPRETRKKWLIYDTETRNLSKAETIRKLRQFKKISDKQIIIKKIDSTLRGNIKVESELFLDWFPDLTIYFIPAFPKMNRITIDGVHHIDNKKALSSEYARDCNNPPEFEMLKDYAPEGIEAFNVNLDSLKKISAKELEGHFICIDCSSEEELKDIANIISENSKKHKRTMIQGASAVNNYIEFKKERSSFRKKKIIRLQTLFFCGSLNPLNRELSKRFGMKEIIVDEDLLLGFDEYTHNLRMHINRHLIFGRNVAVFYSGQKVLYGKSDLLDDRLGKLFSQVYTLAPRVLISGGNTAVACLNNIDLYYFKLDNILGTGIASLSSNNTSFIIKPGGFGDVRLFSKIMEDQS</sequence>
<protein>
    <recommendedName>
        <fullName evidence="1">Four-carbon acid sugar kinase N-terminal domain-containing protein</fullName>
    </recommendedName>
</protein>
<dbReference type="Pfam" id="PF07005">
    <property type="entry name" value="SBD_N"/>
    <property type="match status" value="1"/>
</dbReference>
<name>A0A2N5ZBR3_MUIH1</name>
<dbReference type="InterPro" id="IPR037051">
    <property type="entry name" value="4-carb_acid_sugar_kinase_N_sf"/>
</dbReference>
<dbReference type="InterPro" id="IPR010737">
    <property type="entry name" value="4-carb_acid_sugar_kinase_N"/>
</dbReference>
<dbReference type="SUPFAM" id="SSF142764">
    <property type="entry name" value="YgbK-like"/>
    <property type="match status" value="1"/>
</dbReference>
<proteinExistence type="predicted"/>
<dbReference type="AlphaFoldDB" id="A0A2N5ZBR3"/>
<dbReference type="Proteomes" id="UP000234857">
    <property type="component" value="Unassembled WGS sequence"/>
</dbReference>
<feature type="domain" description="Four-carbon acid sugar kinase N-terminal" evidence="1">
    <location>
        <begin position="8"/>
        <end position="214"/>
    </location>
</feature>
<reference evidence="2 3" key="1">
    <citation type="submission" date="2017-11" db="EMBL/GenBank/DDBJ databases">
        <title>Genome-resolved metagenomics identifies genetic mobility, metabolic interactions, and unexpected diversity in perchlorate-reducing communities.</title>
        <authorList>
            <person name="Barnum T.P."/>
            <person name="Figueroa I.A."/>
            <person name="Carlstrom C.I."/>
            <person name="Lucas L.N."/>
            <person name="Engelbrektson A.L."/>
            <person name="Coates J.D."/>
        </authorList>
    </citation>
    <scope>NUCLEOTIDE SEQUENCE [LARGE SCALE GENOMIC DNA]</scope>
    <source>
        <strain evidence="2">BM706</strain>
    </source>
</reference>